<keyword evidence="1" id="KW-1133">Transmembrane helix</keyword>
<feature type="transmembrane region" description="Helical" evidence="1">
    <location>
        <begin position="47"/>
        <end position="67"/>
    </location>
</feature>
<dbReference type="AlphaFoldDB" id="A0A2N3V8S8"/>
<keyword evidence="1" id="KW-0472">Membrane</keyword>
<protein>
    <submittedName>
        <fullName evidence="2">Uncharacterized protein DUF2530</fullName>
    </submittedName>
</protein>
<dbReference type="InterPro" id="IPR019681">
    <property type="entry name" value="DUF2530"/>
</dbReference>
<accession>A0A2N3V8S8</accession>
<organism evidence="2 3">
    <name type="scientific">Nocardia fluminea</name>
    <dbReference type="NCBI Taxonomy" id="134984"/>
    <lineage>
        <taxon>Bacteria</taxon>
        <taxon>Bacillati</taxon>
        <taxon>Actinomycetota</taxon>
        <taxon>Actinomycetes</taxon>
        <taxon>Mycobacteriales</taxon>
        <taxon>Nocardiaceae</taxon>
        <taxon>Nocardia</taxon>
    </lineage>
</organism>
<proteinExistence type="predicted"/>
<evidence type="ECO:0000313" key="3">
    <source>
        <dbReference type="Proteomes" id="UP000233766"/>
    </source>
</evidence>
<dbReference type="Proteomes" id="UP000233766">
    <property type="component" value="Unassembled WGS sequence"/>
</dbReference>
<comment type="caution">
    <text evidence="2">The sequence shown here is derived from an EMBL/GenBank/DDBJ whole genome shotgun (WGS) entry which is preliminary data.</text>
</comment>
<keyword evidence="1" id="KW-0812">Transmembrane</keyword>
<evidence type="ECO:0000256" key="1">
    <source>
        <dbReference type="SAM" id="Phobius"/>
    </source>
</evidence>
<dbReference type="OrthoDB" id="4774615at2"/>
<gene>
    <name evidence="2" type="ORF">ATK86_2339</name>
</gene>
<sequence length="86" mass="9136">MDAGPVSPEIPQLPRILVDPRPVVLAGFALWVLATVIVWTNASWADARPVCLMGLVVGVLGSSIFLAQRRSARRGDKGAQVGLDTD</sequence>
<evidence type="ECO:0000313" key="2">
    <source>
        <dbReference type="EMBL" id="PKV77985.1"/>
    </source>
</evidence>
<dbReference type="RefSeq" id="WP_101464516.1">
    <property type="nucleotide sequence ID" value="NZ_JBIUXQ010000002.1"/>
</dbReference>
<dbReference type="EMBL" id="PJMW01000002">
    <property type="protein sequence ID" value="PKV77985.1"/>
    <property type="molecule type" value="Genomic_DNA"/>
</dbReference>
<reference evidence="2 3" key="1">
    <citation type="submission" date="2017-12" db="EMBL/GenBank/DDBJ databases">
        <title>Sequencing the genomes of 1000 Actinobacteria strains.</title>
        <authorList>
            <person name="Klenk H.-P."/>
        </authorList>
    </citation>
    <scope>NUCLEOTIDE SEQUENCE [LARGE SCALE GENOMIC DNA]</scope>
    <source>
        <strain evidence="2 3">DSM 44489</strain>
    </source>
</reference>
<name>A0A2N3V8S8_9NOCA</name>
<keyword evidence="3" id="KW-1185">Reference proteome</keyword>
<dbReference type="Pfam" id="PF10745">
    <property type="entry name" value="DUF2530"/>
    <property type="match status" value="1"/>
</dbReference>
<feature type="transmembrane region" description="Helical" evidence="1">
    <location>
        <begin position="23"/>
        <end position="41"/>
    </location>
</feature>